<name>A0AAN8UXS1_9MAGN</name>
<dbReference type="InterPro" id="IPR004345">
    <property type="entry name" value="TB2_DP1_HVA22"/>
</dbReference>
<comment type="similarity">
    <text evidence="1">Belongs to the DP1 family.</text>
</comment>
<feature type="transmembrane region" description="Helical" evidence="1">
    <location>
        <begin position="73"/>
        <end position="93"/>
    </location>
</feature>
<dbReference type="PANTHER" id="PTHR12300">
    <property type="entry name" value="HVA22-LIKE PROTEINS"/>
    <property type="match status" value="1"/>
</dbReference>
<keyword evidence="1" id="KW-0472">Membrane</keyword>
<keyword evidence="4" id="KW-1185">Reference proteome</keyword>
<feature type="region of interest" description="Disordered" evidence="2">
    <location>
        <begin position="163"/>
        <end position="189"/>
    </location>
</feature>
<evidence type="ECO:0000256" key="2">
    <source>
        <dbReference type="SAM" id="MobiDB-lite"/>
    </source>
</evidence>
<keyword evidence="1" id="KW-0812">Transmembrane</keyword>
<dbReference type="PANTHER" id="PTHR12300:SF150">
    <property type="entry name" value="HVA22-LIKE PROTEIN K"/>
    <property type="match status" value="1"/>
</dbReference>
<evidence type="ECO:0000313" key="3">
    <source>
        <dbReference type="EMBL" id="KAK6922749.1"/>
    </source>
</evidence>
<evidence type="ECO:0000313" key="4">
    <source>
        <dbReference type="Proteomes" id="UP001370490"/>
    </source>
</evidence>
<dbReference type="Pfam" id="PF03134">
    <property type="entry name" value="TB2_DP1_HVA22"/>
    <property type="match status" value="1"/>
</dbReference>
<evidence type="ECO:0000256" key="1">
    <source>
        <dbReference type="RuleBase" id="RU362006"/>
    </source>
</evidence>
<comment type="caution">
    <text evidence="3">The sequence shown here is derived from an EMBL/GenBank/DDBJ whole genome shotgun (WGS) entry which is preliminary data.</text>
</comment>
<gene>
    <name evidence="3" type="ORF">RJ641_011053</name>
</gene>
<organism evidence="3 4">
    <name type="scientific">Dillenia turbinata</name>
    <dbReference type="NCBI Taxonomy" id="194707"/>
    <lineage>
        <taxon>Eukaryota</taxon>
        <taxon>Viridiplantae</taxon>
        <taxon>Streptophyta</taxon>
        <taxon>Embryophyta</taxon>
        <taxon>Tracheophyta</taxon>
        <taxon>Spermatophyta</taxon>
        <taxon>Magnoliopsida</taxon>
        <taxon>eudicotyledons</taxon>
        <taxon>Gunneridae</taxon>
        <taxon>Pentapetalae</taxon>
        <taxon>Dilleniales</taxon>
        <taxon>Dilleniaceae</taxon>
        <taxon>Dillenia</taxon>
    </lineage>
</organism>
<protein>
    <recommendedName>
        <fullName evidence="1">HVA22-like protein</fullName>
    </recommendedName>
</protein>
<proteinExistence type="inferred from homology"/>
<sequence length="189" mass="21751">MAFLASNIANEGCGCSFVLLVLILWFEQHGIAFPVYSTIKAIETKDQNEQHKWLLYWAAYGSFSLAEAFTDKLLYWFPMYYHMKFAFLVWLLLPSVNGAKQLYGSHLRPFFLRHQALVDQAIGFTYNEMLKFISSHQEEIQFCKALIVKSATSVEELFRGTTKSVGDQERRAIEGPISTNARDESDRED</sequence>
<dbReference type="EMBL" id="JBAMMX010000018">
    <property type="protein sequence ID" value="KAK6922749.1"/>
    <property type="molecule type" value="Genomic_DNA"/>
</dbReference>
<accession>A0AAN8UXS1</accession>
<feature type="transmembrane region" description="Helical" evidence="1">
    <location>
        <begin position="7"/>
        <end position="26"/>
    </location>
</feature>
<dbReference type="AlphaFoldDB" id="A0AAN8UXS1"/>
<keyword evidence="1" id="KW-1133">Transmembrane helix</keyword>
<comment type="subcellular location">
    <subcellularLocation>
        <location evidence="1">Membrane</location>
        <topology evidence="1">Multi-pass membrane protein</topology>
    </subcellularLocation>
</comment>
<dbReference type="GO" id="GO:0016020">
    <property type="term" value="C:membrane"/>
    <property type="evidence" value="ECO:0007669"/>
    <property type="project" value="UniProtKB-SubCell"/>
</dbReference>
<reference evidence="3 4" key="1">
    <citation type="submission" date="2023-12" db="EMBL/GenBank/DDBJ databases">
        <title>A high-quality genome assembly for Dillenia turbinata (Dilleniales).</title>
        <authorList>
            <person name="Chanderbali A."/>
        </authorList>
    </citation>
    <scope>NUCLEOTIDE SEQUENCE [LARGE SCALE GENOMIC DNA]</scope>
    <source>
        <strain evidence="3">LSX21</strain>
        <tissue evidence="3">Leaf</tissue>
    </source>
</reference>
<dbReference type="Proteomes" id="UP001370490">
    <property type="component" value="Unassembled WGS sequence"/>
</dbReference>